<dbReference type="SUPFAM" id="SSF56601">
    <property type="entry name" value="beta-lactamase/transpeptidase-like"/>
    <property type="match status" value="1"/>
</dbReference>
<dbReference type="InterPro" id="IPR001466">
    <property type="entry name" value="Beta-lactam-related"/>
</dbReference>
<proteinExistence type="predicted"/>
<protein>
    <submittedName>
        <fullName evidence="2">Beta-lactamase family protein</fullName>
    </submittedName>
</protein>
<dbReference type="AlphaFoldDB" id="A0A972W054"/>
<dbReference type="Gene3D" id="3.40.710.10">
    <property type="entry name" value="DD-peptidase/beta-lactamase superfamily"/>
    <property type="match status" value="1"/>
</dbReference>
<dbReference type="InterPro" id="IPR050789">
    <property type="entry name" value="Diverse_Enzym_Activities"/>
</dbReference>
<feature type="non-terminal residue" evidence="2">
    <location>
        <position position="1"/>
    </location>
</feature>
<dbReference type="PANTHER" id="PTHR43283">
    <property type="entry name" value="BETA-LACTAMASE-RELATED"/>
    <property type="match status" value="1"/>
</dbReference>
<organism evidence="2 3">
    <name type="scientific">SAR86 cluster bacterium</name>
    <dbReference type="NCBI Taxonomy" id="2030880"/>
    <lineage>
        <taxon>Bacteria</taxon>
        <taxon>Pseudomonadati</taxon>
        <taxon>Pseudomonadota</taxon>
        <taxon>Gammaproteobacteria</taxon>
        <taxon>SAR86 cluster</taxon>
    </lineage>
</organism>
<gene>
    <name evidence="2" type="ORF">HQ497_15185</name>
</gene>
<dbReference type="InterPro" id="IPR012338">
    <property type="entry name" value="Beta-lactam/transpept-like"/>
</dbReference>
<name>A0A972W054_9GAMM</name>
<accession>A0A972W054</accession>
<evidence type="ECO:0000313" key="2">
    <source>
        <dbReference type="EMBL" id="NQV66701.1"/>
    </source>
</evidence>
<dbReference type="PANTHER" id="PTHR43283:SF3">
    <property type="entry name" value="BETA-LACTAMASE FAMILY PROTEIN (AFU_ORTHOLOGUE AFUA_5G07500)"/>
    <property type="match status" value="1"/>
</dbReference>
<dbReference type="Proteomes" id="UP000754644">
    <property type="component" value="Unassembled WGS sequence"/>
</dbReference>
<sequence>IRDLLTHTSGLTYGFMQSTAVDAMYREQAVEQSKSLEEMVEKLAKIPLLFSPGTRWSYSVATDVCGYLVEKISNTPFDEFLREQIFEPLSMEDTGFFVPDEKIHRFAANYQRTENNGLQLFDSPETSHYQRSPGLFSGGGGLVSTVHDYYKFASMLLNQGEYEGTRILGRKTVELMTSNHMPGNGDLASMGQAVFSESTYDGIGFGLGFSVMLDPPTAQILGTEGEFAWGGAASTYFFIDPEEDMLVIFLTQLMPSSAYPIRRELRVLAYQSIID</sequence>
<dbReference type="Pfam" id="PF00144">
    <property type="entry name" value="Beta-lactamase"/>
    <property type="match status" value="1"/>
</dbReference>
<comment type="caution">
    <text evidence="2">The sequence shown here is derived from an EMBL/GenBank/DDBJ whole genome shotgun (WGS) entry which is preliminary data.</text>
</comment>
<evidence type="ECO:0000313" key="3">
    <source>
        <dbReference type="Proteomes" id="UP000754644"/>
    </source>
</evidence>
<feature type="domain" description="Beta-lactamase-related" evidence="1">
    <location>
        <begin position="1"/>
        <end position="268"/>
    </location>
</feature>
<reference evidence="2" key="1">
    <citation type="submission" date="2020-05" db="EMBL/GenBank/DDBJ databases">
        <title>Sulfur intermediates as new biogeochemical hubs in an aquatic model microbial ecosystem.</title>
        <authorList>
            <person name="Vigneron A."/>
        </authorList>
    </citation>
    <scope>NUCLEOTIDE SEQUENCE</scope>
    <source>
        <strain evidence="2">Bin.250</strain>
    </source>
</reference>
<dbReference type="EMBL" id="JABMOJ010000566">
    <property type="protein sequence ID" value="NQV66701.1"/>
    <property type="molecule type" value="Genomic_DNA"/>
</dbReference>
<evidence type="ECO:0000259" key="1">
    <source>
        <dbReference type="Pfam" id="PF00144"/>
    </source>
</evidence>